<dbReference type="KEGG" id="dra:DR_1915"/>
<keyword evidence="1" id="KW-0732">Signal</keyword>
<dbReference type="SUPFAM" id="SSF53474">
    <property type="entry name" value="alpha/beta-Hydrolases"/>
    <property type="match status" value="1"/>
</dbReference>
<proteinExistence type="predicted"/>
<dbReference type="PANTHER" id="PTHR43265">
    <property type="entry name" value="ESTERASE ESTD"/>
    <property type="match status" value="1"/>
</dbReference>
<dbReference type="InterPro" id="IPR029058">
    <property type="entry name" value="AB_hydrolase_fold"/>
</dbReference>
<dbReference type="eggNOG" id="COG1073">
    <property type="taxonomic scope" value="Bacteria"/>
</dbReference>
<dbReference type="RefSeq" id="WP_010888550.1">
    <property type="nucleotide sequence ID" value="NC_001263.1"/>
</dbReference>
<reference evidence="3 4" key="1">
    <citation type="journal article" date="1999" name="Science">
        <title>Genome sequence of the radioresistant bacterium Deinococcus radiodurans R1.</title>
        <authorList>
            <person name="White O."/>
            <person name="Eisen J.A."/>
            <person name="Heidelberg J.F."/>
            <person name="Hickey E.K."/>
            <person name="Peterson J.D."/>
            <person name="Dodson R.J."/>
            <person name="Haft D.H."/>
            <person name="Gwinn M.L."/>
            <person name="Nelson W.C."/>
            <person name="Richardson D.L."/>
            <person name="Moffat K.S."/>
            <person name="Qin H."/>
            <person name="Jiang L."/>
            <person name="Pamphile W."/>
            <person name="Crosby M."/>
            <person name="Shen M."/>
            <person name="Vamathevan J.J."/>
            <person name="Lam P."/>
            <person name="McDonald L."/>
            <person name="Utterback T."/>
            <person name="Zalewski C."/>
            <person name="Makarova K.S."/>
            <person name="Aravind L."/>
            <person name="Daly M.J."/>
            <person name="Minton K.W."/>
            <person name="Fleischmann R.D."/>
            <person name="Ketchum K.A."/>
            <person name="Nelson K.E."/>
            <person name="Salzberg S."/>
            <person name="Smith H.O."/>
            <person name="Venter J.C."/>
            <person name="Fraser C.M."/>
        </authorList>
    </citation>
    <scope>NUCLEOTIDE SEQUENCE [LARGE SCALE GENOMIC DNA]</scope>
    <source>
        <strain evidence="4">ATCC 13939 / DSM 20539 / JCM 16871 / LMG 4051 / NBRC 15346 / NCIMB 9279 / R1 / VKM B-1422</strain>
    </source>
</reference>
<dbReference type="Proteomes" id="UP000002524">
    <property type="component" value="Chromosome 1"/>
</dbReference>
<dbReference type="InterPro" id="IPR053145">
    <property type="entry name" value="AB_hydrolase_Est10"/>
</dbReference>
<evidence type="ECO:0000259" key="2">
    <source>
        <dbReference type="Pfam" id="PF12146"/>
    </source>
</evidence>
<feature type="signal peptide" evidence="1">
    <location>
        <begin position="1"/>
        <end position="21"/>
    </location>
</feature>
<dbReference type="GeneID" id="69518155"/>
<dbReference type="GO" id="GO:0052689">
    <property type="term" value="F:carboxylic ester hydrolase activity"/>
    <property type="evidence" value="ECO:0000318"/>
    <property type="project" value="GO_Central"/>
</dbReference>
<dbReference type="PATRIC" id="fig|243230.17.peg.2132"/>
<dbReference type="ESTHER" id="deira-DR1915">
    <property type="family name" value="6_AlphaBeta_hydrolase"/>
</dbReference>
<feature type="chain" id="PRO_5009974229" description="Serine aminopeptidase S33 domain-containing protein" evidence="1">
    <location>
        <begin position="22"/>
        <end position="373"/>
    </location>
</feature>
<dbReference type="STRING" id="243230.DR_1915"/>
<evidence type="ECO:0000313" key="4">
    <source>
        <dbReference type="Proteomes" id="UP000002524"/>
    </source>
</evidence>
<feature type="domain" description="Serine aminopeptidase S33" evidence="2">
    <location>
        <begin position="81"/>
        <end position="191"/>
    </location>
</feature>
<dbReference type="OrthoDB" id="9809549at2"/>
<dbReference type="HOGENOM" id="CLU_739124_0_0_0"/>
<dbReference type="InterPro" id="IPR022742">
    <property type="entry name" value="Hydrolase_4"/>
</dbReference>
<dbReference type="AlphaFoldDB" id="Q9RT51"/>
<dbReference type="InParanoid" id="Q9RT51"/>
<dbReference type="PaxDb" id="243230-DR_1915"/>
<dbReference type="EnsemblBacteria" id="AAF11468">
    <property type="protein sequence ID" value="AAF11468"/>
    <property type="gene ID" value="DR_1915"/>
</dbReference>
<dbReference type="Gene3D" id="3.40.50.1820">
    <property type="entry name" value="alpha/beta hydrolase"/>
    <property type="match status" value="1"/>
</dbReference>
<sequence>MSALTKFGLCMLLGFGASALADDVTRQDTTLNFGDFTSPAQWTYPASARGKVPAVLLIHGSTPADMDFTVTGPDGKPLSSIFRDISGALSARGVAVLRYNKHYVAGPGKVDYEKFYGQADLKTFLKDAETALDAMKHNPRVDPRRIFVYGWSEGSTVAARLVRDHPEVRGLILQGPVTLPWGELFDKQLTDVQLPYLRQVAPGGLTNANVMTALSGPGGLVASSGVSFALSPESFTSGQPSLNLALDLNRDGILDLDREYLPGVRAYLKGQLDTPQGFLNIYSDTRSLPPVTAQVPYLKVPMLIVQGINDANTPEPYLMTLQQAIVQAKGRATIKRYAGLGHTLGPASSVIDDNFRPIAQQPLNDMAEWVLRQ</sequence>
<evidence type="ECO:0000313" key="3">
    <source>
        <dbReference type="EMBL" id="AAF11468.1"/>
    </source>
</evidence>
<dbReference type="PANTHER" id="PTHR43265:SF1">
    <property type="entry name" value="ESTERASE ESTD"/>
    <property type="match status" value="1"/>
</dbReference>
<evidence type="ECO:0000256" key="1">
    <source>
        <dbReference type="SAM" id="SignalP"/>
    </source>
</evidence>
<gene>
    <name evidence="3" type="ordered locus">DR_1915</name>
</gene>
<dbReference type="Pfam" id="PF12146">
    <property type="entry name" value="Hydrolase_4"/>
    <property type="match status" value="1"/>
</dbReference>
<dbReference type="eggNOG" id="COG0412">
    <property type="taxonomic scope" value="Bacteria"/>
</dbReference>
<dbReference type="EMBL" id="AE000513">
    <property type="protein sequence ID" value="AAF11468.1"/>
    <property type="molecule type" value="Genomic_DNA"/>
</dbReference>
<accession>Q9RT51</accession>
<protein>
    <recommendedName>
        <fullName evidence="2">Serine aminopeptidase S33 domain-containing protein</fullName>
    </recommendedName>
</protein>
<keyword evidence="4" id="KW-1185">Reference proteome</keyword>
<dbReference type="PIR" id="G75338">
    <property type="entry name" value="G75338"/>
</dbReference>
<organism evidence="3 4">
    <name type="scientific">Deinococcus radiodurans (strain ATCC 13939 / DSM 20539 / JCM 16871 / CCUG 27074 / LMG 4051 / NBRC 15346 / NCIMB 9279 / VKM B-1422 / R1)</name>
    <dbReference type="NCBI Taxonomy" id="243230"/>
    <lineage>
        <taxon>Bacteria</taxon>
        <taxon>Thermotogati</taxon>
        <taxon>Deinococcota</taxon>
        <taxon>Deinococci</taxon>
        <taxon>Deinococcales</taxon>
        <taxon>Deinococcaceae</taxon>
        <taxon>Deinococcus</taxon>
    </lineage>
</organism>
<name>Q9RT51_DEIRA</name>